<evidence type="ECO:0000256" key="10">
    <source>
        <dbReference type="PROSITE-ProRule" id="PRU00169"/>
    </source>
</evidence>
<sequence length="807" mass="88272">MQDRNEALKKRLLEAFRMEAGDRMRILADAFAMSADAFDAALVESVFREVHSLKGAARAVSLGAVEKLCQAWETLLADIKHSGAGVSETQLSVNRKCHGLLRQLMADAAAIPNDQLSDFCRRIERGEDLAGPEPTESLTQDSAPDDSEPSMPEEPKVSPPPVEASPAPPPVSAQPLQEEVAESNETAPSNETGRQTLPQRPPELAGLTGSSGMLRIKAEHLDELMYQVEDLQQAKLEATQACLMLKEAVAGFTEWRKHRHEITTAARQLRTHIEHESERQANRDLVSVSMEREQQTLIDFSAWASDFLGQWEYRLSQLAKISEKVARGVATVADGMHSQMQTVLLLPCSVLVEGLPAMVQDIAGSQGKKVRLRYSGETLQVDKRVLDELKSPLQHMLRNAVDHGVETPARRRELGKPECALIELDFMQENAGLFEVRIRDDGVGFDPAKLKAKAIAQKVLDEDKAAAMSDKDAAQLAFTSGVSTSSIITDLSGRGLGLAIVREKVERLGGRTLLETTPGGGSAITLQAPTSMATYRALLVRVEDQLMAIPAQSVERVLRLPQEEVKSVENRLSFTLHNEANPLWRLSDILGLGTSVSAPDKAACAQIAVMNVNGDRFGLMVDEVIGDHEVIIKPLGPQLLRVRNVLGATQMGDGRIVPILHPFDLYKSACNTDSAPLQVGDMEELRRRKRILIAEDSVTSRGLLKTILESAGYDAVTANDGVEAWEALKQGAFDLMVSDIEMPRLDGFGLTAKVRADRRFAELPVVLVTALQSPEDKERGMEAGANAYIVKSGFDQANLLEIIRQLL</sequence>
<evidence type="ECO:0000256" key="5">
    <source>
        <dbReference type="ARBA" id="ARBA00022679"/>
    </source>
</evidence>
<dbReference type="InterPro" id="IPR003594">
    <property type="entry name" value="HATPase_dom"/>
</dbReference>
<feature type="domain" description="HPt" evidence="15">
    <location>
        <begin position="5"/>
        <end position="119"/>
    </location>
</feature>
<dbReference type="PROSITE" id="PS50894">
    <property type="entry name" value="HPT"/>
    <property type="match status" value="1"/>
</dbReference>
<evidence type="ECO:0000259" key="15">
    <source>
        <dbReference type="PROSITE" id="PS50894"/>
    </source>
</evidence>
<evidence type="ECO:0000256" key="11">
    <source>
        <dbReference type="SAM" id="MobiDB-lite"/>
    </source>
</evidence>
<dbReference type="SUPFAM" id="SSF47226">
    <property type="entry name" value="Histidine-containing phosphotransfer domain, HPT domain"/>
    <property type="match status" value="1"/>
</dbReference>
<dbReference type="InterPro" id="IPR036061">
    <property type="entry name" value="CheW-like_dom_sf"/>
</dbReference>
<dbReference type="SUPFAM" id="SSF55874">
    <property type="entry name" value="ATPase domain of HSP90 chaperone/DNA topoisomerase II/histidine kinase"/>
    <property type="match status" value="1"/>
</dbReference>
<dbReference type="Pfam" id="PF01584">
    <property type="entry name" value="CheW"/>
    <property type="match status" value="1"/>
</dbReference>
<dbReference type="InterPro" id="IPR036890">
    <property type="entry name" value="HATPase_C_sf"/>
</dbReference>
<dbReference type="FunFam" id="3.30.565.10:FF:000016">
    <property type="entry name" value="Chemotaxis protein CheA, putative"/>
    <property type="match status" value="1"/>
</dbReference>
<dbReference type="Gene3D" id="3.40.50.2300">
    <property type="match status" value="1"/>
</dbReference>
<dbReference type="PANTHER" id="PTHR43395:SF1">
    <property type="entry name" value="CHEMOTAXIS PROTEIN CHEA"/>
    <property type="match status" value="1"/>
</dbReference>
<dbReference type="GO" id="GO:0000155">
    <property type="term" value="F:phosphorelay sensor kinase activity"/>
    <property type="evidence" value="ECO:0007669"/>
    <property type="project" value="UniProtKB-ARBA"/>
</dbReference>
<dbReference type="PROSITE" id="PS50851">
    <property type="entry name" value="CHEW"/>
    <property type="match status" value="1"/>
</dbReference>
<dbReference type="PRINTS" id="PR00344">
    <property type="entry name" value="BCTRLSENSOR"/>
</dbReference>
<dbReference type="InterPro" id="IPR036641">
    <property type="entry name" value="HPT_dom_sf"/>
</dbReference>
<evidence type="ECO:0000256" key="6">
    <source>
        <dbReference type="ARBA" id="ARBA00022777"/>
    </source>
</evidence>
<dbReference type="eggNOG" id="COG0745">
    <property type="taxonomic scope" value="Bacteria"/>
</dbReference>
<feature type="domain" description="Histidine kinase" evidence="12">
    <location>
        <begin position="351"/>
        <end position="532"/>
    </location>
</feature>
<dbReference type="SUPFAM" id="SSF52172">
    <property type="entry name" value="CheY-like"/>
    <property type="match status" value="1"/>
</dbReference>
<comment type="catalytic activity">
    <reaction evidence="1">
        <text>ATP + protein L-histidine = ADP + protein N-phospho-L-histidine.</text>
        <dbReference type="EC" id="2.7.13.3"/>
    </reaction>
</comment>
<organism evidence="16 17">
    <name type="scientific">Hahella chejuensis (strain KCTC 2396)</name>
    <dbReference type="NCBI Taxonomy" id="349521"/>
    <lineage>
        <taxon>Bacteria</taxon>
        <taxon>Pseudomonadati</taxon>
        <taxon>Pseudomonadota</taxon>
        <taxon>Gammaproteobacteria</taxon>
        <taxon>Oceanospirillales</taxon>
        <taxon>Hahellaceae</taxon>
        <taxon>Hahella</taxon>
    </lineage>
</organism>
<evidence type="ECO:0000259" key="13">
    <source>
        <dbReference type="PROSITE" id="PS50110"/>
    </source>
</evidence>
<keyword evidence="7" id="KW-0902">Two-component regulatory system</keyword>
<dbReference type="HOGENOM" id="CLU_000650_2_1_6"/>
<dbReference type="Proteomes" id="UP000000238">
    <property type="component" value="Chromosome"/>
</dbReference>
<dbReference type="Gene3D" id="1.20.120.160">
    <property type="entry name" value="HPT domain"/>
    <property type="match status" value="1"/>
</dbReference>
<comment type="function">
    <text evidence="8">Involved in the transmission of sensory signals from the chemoreceptors to the flagellar motors. CheA is autophosphorylated; it can transfer its phosphate group to either CheB or CheY.</text>
</comment>
<feature type="compositionally biased region" description="Pro residues" evidence="11">
    <location>
        <begin position="157"/>
        <end position="172"/>
    </location>
</feature>
<keyword evidence="5" id="KW-0808">Transferase</keyword>
<name>Q2SFJ9_HAHCH</name>
<accession>Q2SFJ9</accession>
<feature type="compositionally biased region" description="Polar residues" evidence="11">
    <location>
        <begin position="183"/>
        <end position="198"/>
    </location>
</feature>
<evidence type="ECO:0000259" key="14">
    <source>
        <dbReference type="PROSITE" id="PS50851"/>
    </source>
</evidence>
<dbReference type="GO" id="GO:0006935">
    <property type="term" value="P:chemotaxis"/>
    <property type="evidence" value="ECO:0007669"/>
    <property type="project" value="InterPro"/>
</dbReference>
<dbReference type="InterPro" id="IPR002545">
    <property type="entry name" value="CheW-lke_dom"/>
</dbReference>
<dbReference type="CDD" id="cd00088">
    <property type="entry name" value="HPT"/>
    <property type="match status" value="1"/>
</dbReference>
<dbReference type="EMBL" id="CP000155">
    <property type="protein sequence ID" value="ABC30575.1"/>
    <property type="molecule type" value="Genomic_DNA"/>
</dbReference>
<dbReference type="eggNOG" id="COG0810">
    <property type="taxonomic scope" value="Bacteria"/>
</dbReference>
<feature type="domain" description="Response regulatory" evidence="13">
    <location>
        <begin position="690"/>
        <end position="806"/>
    </location>
</feature>
<dbReference type="Pfam" id="PF01627">
    <property type="entry name" value="Hpt"/>
    <property type="match status" value="1"/>
</dbReference>
<dbReference type="SMART" id="SM00387">
    <property type="entry name" value="HATPase_c"/>
    <property type="match status" value="1"/>
</dbReference>
<gene>
    <name evidence="16" type="ordered locus">HCH_03847</name>
</gene>
<keyword evidence="6 16" id="KW-0418">Kinase</keyword>
<feature type="region of interest" description="Disordered" evidence="11">
    <location>
        <begin position="127"/>
        <end position="209"/>
    </location>
</feature>
<keyword evidence="17" id="KW-1185">Reference proteome</keyword>
<dbReference type="eggNOG" id="COG0643">
    <property type="taxonomic scope" value="Bacteria"/>
</dbReference>
<proteinExistence type="predicted"/>
<dbReference type="RefSeq" id="WP_011397642.1">
    <property type="nucleotide sequence ID" value="NC_007645.1"/>
</dbReference>
<dbReference type="InterPro" id="IPR011006">
    <property type="entry name" value="CheY-like_superfamily"/>
</dbReference>
<evidence type="ECO:0000256" key="4">
    <source>
        <dbReference type="ARBA" id="ARBA00022553"/>
    </source>
</evidence>
<keyword evidence="4 10" id="KW-0597">Phosphoprotein</keyword>
<dbReference type="InterPro" id="IPR005467">
    <property type="entry name" value="His_kinase_dom"/>
</dbReference>
<dbReference type="SMART" id="SM00448">
    <property type="entry name" value="REC"/>
    <property type="match status" value="1"/>
</dbReference>
<dbReference type="InterPro" id="IPR004358">
    <property type="entry name" value="Sig_transdc_His_kin-like_C"/>
</dbReference>
<dbReference type="Gene3D" id="3.30.565.10">
    <property type="entry name" value="Histidine kinase-like ATPase, C-terminal domain"/>
    <property type="match status" value="1"/>
</dbReference>
<dbReference type="PROSITE" id="PS50110">
    <property type="entry name" value="RESPONSE_REGULATORY"/>
    <property type="match status" value="1"/>
</dbReference>
<dbReference type="SUPFAM" id="SSF50341">
    <property type="entry name" value="CheW-like"/>
    <property type="match status" value="1"/>
</dbReference>
<evidence type="ECO:0000256" key="9">
    <source>
        <dbReference type="PROSITE-ProRule" id="PRU00110"/>
    </source>
</evidence>
<evidence type="ECO:0000313" key="16">
    <source>
        <dbReference type="EMBL" id="ABC30575.1"/>
    </source>
</evidence>
<dbReference type="Gene3D" id="2.30.30.40">
    <property type="entry name" value="SH3 Domains"/>
    <property type="match status" value="1"/>
</dbReference>
<dbReference type="InterPro" id="IPR001789">
    <property type="entry name" value="Sig_transdc_resp-reg_receiver"/>
</dbReference>
<evidence type="ECO:0000256" key="1">
    <source>
        <dbReference type="ARBA" id="ARBA00000085"/>
    </source>
</evidence>
<evidence type="ECO:0000256" key="7">
    <source>
        <dbReference type="ARBA" id="ARBA00023012"/>
    </source>
</evidence>
<feature type="modified residue" description="Phosphohistidine" evidence="9">
    <location>
        <position position="51"/>
    </location>
</feature>
<dbReference type="KEGG" id="hch:HCH_03847"/>
<evidence type="ECO:0000313" key="17">
    <source>
        <dbReference type="Proteomes" id="UP000000238"/>
    </source>
</evidence>
<protein>
    <recommendedName>
        <fullName evidence="3">Chemotaxis protein CheA</fullName>
        <ecNumber evidence="2">2.7.13.3</ecNumber>
    </recommendedName>
</protein>
<reference evidence="16 17" key="1">
    <citation type="journal article" date="2005" name="Nucleic Acids Res.">
        <title>Genomic blueprint of Hahella chejuensis, a marine microbe producing an algicidal agent.</title>
        <authorList>
            <person name="Jeong H."/>
            <person name="Yim J.H."/>
            <person name="Lee C."/>
            <person name="Choi S.-H."/>
            <person name="Park Y.K."/>
            <person name="Yoon S.H."/>
            <person name="Hur C.-G."/>
            <person name="Kang H.-Y."/>
            <person name="Kim D."/>
            <person name="Lee H.H."/>
            <person name="Park K.H."/>
            <person name="Park S.-H."/>
            <person name="Park H.-S."/>
            <person name="Lee H.K."/>
            <person name="Oh T.K."/>
            <person name="Kim J.F."/>
        </authorList>
    </citation>
    <scope>NUCLEOTIDE SEQUENCE [LARGE SCALE GENOMIC DNA]</scope>
    <source>
        <strain evidence="16 17">KCTC 2396</strain>
    </source>
</reference>
<dbReference type="PROSITE" id="PS50109">
    <property type="entry name" value="HIS_KIN"/>
    <property type="match status" value="1"/>
</dbReference>
<dbReference type="Pfam" id="PF02518">
    <property type="entry name" value="HATPase_c"/>
    <property type="match status" value="1"/>
</dbReference>
<feature type="domain" description="CheW-like" evidence="14">
    <location>
        <begin position="534"/>
        <end position="671"/>
    </location>
</feature>
<dbReference type="InterPro" id="IPR051315">
    <property type="entry name" value="Bact_Chemotaxis_CheA"/>
</dbReference>
<dbReference type="OrthoDB" id="9803176at2"/>
<dbReference type="Pfam" id="PF00072">
    <property type="entry name" value="Response_reg"/>
    <property type="match status" value="1"/>
</dbReference>
<dbReference type="InterPro" id="IPR008207">
    <property type="entry name" value="Sig_transdc_His_kin_Hpt_dom"/>
</dbReference>
<evidence type="ECO:0000256" key="8">
    <source>
        <dbReference type="ARBA" id="ARBA00035100"/>
    </source>
</evidence>
<evidence type="ECO:0000259" key="12">
    <source>
        <dbReference type="PROSITE" id="PS50109"/>
    </source>
</evidence>
<dbReference type="SMART" id="SM00260">
    <property type="entry name" value="CheW"/>
    <property type="match status" value="1"/>
</dbReference>
<feature type="modified residue" description="4-aspartylphosphate" evidence="10">
    <location>
        <position position="739"/>
    </location>
</feature>
<dbReference type="AlphaFoldDB" id="Q2SFJ9"/>
<dbReference type="PANTHER" id="PTHR43395">
    <property type="entry name" value="SENSOR HISTIDINE KINASE CHEA"/>
    <property type="match status" value="1"/>
</dbReference>
<evidence type="ECO:0000256" key="3">
    <source>
        <dbReference type="ARBA" id="ARBA00021495"/>
    </source>
</evidence>
<dbReference type="EC" id="2.7.13.3" evidence="2"/>
<evidence type="ECO:0000256" key="2">
    <source>
        <dbReference type="ARBA" id="ARBA00012438"/>
    </source>
</evidence>
<dbReference type="STRING" id="349521.HCH_03847"/>